<feature type="signal peptide" evidence="1">
    <location>
        <begin position="1"/>
        <end position="28"/>
    </location>
</feature>
<accession>A0ABR2D5E1</accession>
<comment type="caution">
    <text evidence="2">The sequence shown here is derived from an EMBL/GenBank/DDBJ whole genome shotgun (WGS) entry which is preliminary data.</text>
</comment>
<evidence type="ECO:0000313" key="3">
    <source>
        <dbReference type="Proteomes" id="UP001472677"/>
    </source>
</evidence>
<evidence type="ECO:0000313" key="2">
    <source>
        <dbReference type="EMBL" id="KAK8529857.1"/>
    </source>
</evidence>
<protein>
    <submittedName>
        <fullName evidence="2">Uncharacterized protein</fullName>
    </submittedName>
</protein>
<reference evidence="2 3" key="1">
    <citation type="journal article" date="2024" name="G3 (Bethesda)">
        <title>Genome assembly of Hibiscus sabdariffa L. provides insights into metabolisms of medicinal natural products.</title>
        <authorList>
            <person name="Kim T."/>
        </authorList>
    </citation>
    <scope>NUCLEOTIDE SEQUENCE [LARGE SCALE GENOMIC DNA]</scope>
    <source>
        <strain evidence="2">TK-2024</strain>
        <tissue evidence="2">Old leaves</tissue>
    </source>
</reference>
<evidence type="ECO:0000256" key="1">
    <source>
        <dbReference type="SAM" id="SignalP"/>
    </source>
</evidence>
<dbReference type="Proteomes" id="UP001472677">
    <property type="component" value="Unassembled WGS sequence"/>
</dbReference>
<dbReference type="EMBL" id="JBBPBM010000036">
    <property type="protein sequence ID" value="KAK8529857.1"/>
    <property type="molecule type" value="Genomic_DNA"/>
</dbReference>
<keyword evidence="3" id="KW-1185">Reference proteome</keyword>
<organism evidence="2 3">
    <name type="scientific">Hibiscus sabdariffa</name>
    <name type="common">roselle</name>
    <dbReference type="NCBI Taxonomy" id="183260"/>
    <lineage>
        <taxon>Eukaryota</taxon>
        <taxon>Viridiplantae</taxon>
        <taxon>Streptophyta</taxon>
        <taxon>Embryophyta</taxon>
        <taxon>Tracheophyta</taxon>
        <taxon>Spermatophyta</taxon>
        <taxon>Magnoliopsida</taxon>
        <taxon>eudicotyledons</taxon>
        <taxon>Gunneridae</taxon>
        <taxon>Pentapetalae</taxon>
        <taxon>rosids</taxon>
        <taxon>malvids</taxon>
        <taxon>Malvales</taxon>
        <taxon>Malvaceae</taxon>
        <taxon>Malvoideae</taxon>
        <taxon>Hibiscus</taxon>
    </lineage>
</organism>
<keyword evidence="1" id="KW-0732">Signal</keyword>
<name>A0ABR2D5E1_9ROSI</name>
<proteinExistence type="predicted"/>
<feature type="chain" id="PRO_5045124651" evidence="1">
    <location>
        <begin position="29"/>
        <end position="172"/>
    </location>
</feature>
<gene>
    <name evidence="2" type="ORF">V6N12_060623</name>
</gene>
<sequence>MVDEGCTWRWALFQHLLPLPVLLRIAATKDPSPLFPDDEVGWGLCSDLRFWVKSAYEVHRGYASGEYERIWTTIHSFRDLHFYILFFLCPFTNGSSLTFLGRFRQAAINLRGIFCLRQFWCQGNVIVFGGIVDEWGSIITRSRWLADTTRNALARRCSLSQLEPAVSLPAPC</sequence>